<gene>
    <name evidence="1" type="ORF">GCM10009431_15080</name>
</gene>
<keyword evidence="2" id="KW-1185">Reference proteome</keyword>
<evidence type="ECO:0000313" key="1">
    <source>
        <dbReference type="EMBL" id="GAA0742724.1"/>
    </source>
</evidence>
<reference evidence="2" key="1">
    <citation type="journal article" date="2019" name="Int. J. Syst. Evol. Microbiol.">
        <title>The Global Catalogue of Microorganisms (GCM) 10K type strain sequencing project: providing services to taxonomists for standard genome sequencing and annotation.</title>
        <authorList>
            <consortium name="The Broad Institute Genomics Platform"/>
            <consortium name="The Broad Institute Genome Sequencing Center for Infectious Disease"/>
            <person name="Wu L."/>
            <person name="Ma J."/>
        </authorList>
    </citation>
    <scope>NUCLEOTIDE SEQUENCE [LARGE SCALE GENOMIC DNA]</scope>
    <source>
        <strain evidence="2">JCM 15976</strain>
    </source>
</reference>
<comment type="caution">
    <text evidence="1">The sequence shown here is derived from an EMBL/GenBank/DDBJ whole genome shotgun (WGS) entry which is preliminary data.</text>
</comment>
<accession>A0ABP3UUJ6</accession>
<protein>
    <recommendedName>
        <fullName evidence="3">Lipoprotein</fullName>
    </recommendedName>
</protein>
<organism evidence="1 2">
    <name type="scientific">Gaetbulibacter jejuensis</name>
    <dbReference type="NCBI Taxonomy" id="584607"/>
    <lineage>
        <taxon>Bacteria</taxon>
        <taxon>Pseudomonadati</taxon>
        <taxon>Bacteroidota</taxon>
        <taxon>Flavobacteriia</taxon>
        <taxon>Flavobacteriales</taxon>
        <taxon>Flavobacteriaceae</taxon>
        <taxon>Gaetbulibacter</taxon>
    </lineage>
</organism>
<sequence length="228" mass="26415">MNKHNIMKFKLIITCLIASLVLWNCKQEPKTPEVDYKYANNNELKDCKSKDSLLLNEALMSFEKDLINAYDPKTQSPNRSYVRFLSDVRVNKVNYIAITSKHTKELFEALKSKSDLWNTKEGDYTLNYANPLVACIASNMQEGDLKITFNALVDTNSMSYRMYSEELRRNTISITKDKYLALFVALDLYYAKLFGVDFNKQPEANIDFNKKPVKKEIESKDSHEGHNH</sequence>
<dbReference type="EMBL" id="BAAAGF010000002">
    <property type="protein sequence ID" value="GAA0742724.1"/>
    <property type="molecule type" value="Genomic_DNA"/>
</dbReference>
<proteinExistence type="predicted"/>
<name>A0ABP3UUJ6_9FLAO</name>
<evidence type="ECO:0000313" key="2">
    <source>
        <dbReference type="Proteomes" id="UP001500736"/>
    </source>
</evidence>
<dbReference type="Proteomes" id="UP001500736">
    <property type="component" value="Unassembled WGS sequence"/>
</dbReference>
<evidence type="ECO:0008006" key="3">
    <source>
        <dbReference type="Google" id="ProtNLM"/>
    </source>
</evidence>